<gene>
    <name evidence="1" type="ORF">LEP1GSC150_1115</name>
</gene>
<dbReference type="AlphaFoldDB" id="M3G3W8"/>
<evidence type="ECO:0000313" key="1">
    <source>
        <dbReference type="EMBL" id="EMG19950.1"/>
    </source>
</evidence>
<accession>M3G3W8</accession>
<protein>
    <submittedName>
        <fullName evidence="1">Uncharacterized protein</fullName>
    </submittedName>
</protein>
<proteinExistence type="predicted"/>
<dbReference type="Proteomes" id="UP000011778">
    <property type="component" value="Unassembled WGS sequence"/>
</dbReference>
<organism evidence="1 2">
    <name type="scientific">Leptospira interrogans serovar Copenhageni str. LT2050</name>
    <dbReference type="NCBI Taxonomy" id="1001598"/>
    <lineage>
        <taxon>Bacteria</taxon>
        <taxon>Pseudomonadati</taxon>
        <taxon>Spirochaetota</taxon>
        <taxon>Spirochaetia</taxon>
        <taxon>Leptospirales</taxon>
        <taxon>Leptospiraceae</taxon>
        <taxon>Leptospira</taxon>
    </lineage>
</organism>
<dbReference type="EMBL" id="AFMD02000461">
    <property type="protein sequence ID" value="EMG19950.1"/>
    <property type="molecule type" value="Genomic_DNA"/>
</dbReference>
<evidence type="ECO:0000313" key="2">
    <source>
        <dbReference type="Proteomes" id="UP000011778"/>
    </source>
</evidence>
<name>M3G3W8_LEPIT</name>
<sequence>MSQTFKKSEKHNCFNDRFGLGHFLVLGNLYKIVFHFCDSRKRAILYKNSFGMITLFEFYRVFNSSKN</sequence>
<comment type="caution">
    <text evidence="1">The sequence shown here is derived from an EMBL/GenBank/DDBJ whole genome shotgun (WGS) entry which is preliminary data.</text>
</comment>
<reference evidence="1 2" key="1">
    <citation type="submission" date="2013-02" db="EMBL/GenBank/DDBJ databases">
        <authorList>
            <person name="Harkins D.M."/>
            <person name="Durkin A.S."/>
            <person name="Brinkac L.M."/>
            <person name="Haft D.H."/>
            <person name="Selengut J.D."/>
            <person name="Sanka R."/>
            <person name="DePew J."/>
            <person name="Purushe J."/>
            <person name="Tulsiani S.M."/>
            <person name="Graham G.C."/>
            <person name="Burns M.-A."/>
            <person name="Dohnt M.F."/>
            <person name="Smythe L.D."/>
            <person name="McKay D.B."/>
            <person name="Craig S.B."/>
            <person name="Vinetz J.M."/>
            <person name="Sutton G.G."/>
            <person name="Nierman W.C."/>
            <person name="Fouts D.E."/>
        </authorList>
    </citation>
    <scope>NUCLEOTIDE SEQUENCE [LARGE SCALE GENOMIC DNA]</scope>
    <source>
        <strain evidence="1 2">LT2050</strain>
    </source>
</reference>